<evidence type="ECO:0000313" key="9">
    <source>
        <dbReference type="Proteomes" id="UP001362999"/>
    </source>
</evidence>
<proteinExistence type="predicted"/>
<evidence type="ECO:0000256" key="1">
    <source>
        <dbReference type="ARBA" id="ARBA00022723"/>
    </source>
</evidence>
<keyword evidence="7" id="KW-0472">Membrane</keyword>
<dbReference type="PANTHER" id="PTHR31313:SF81">
    <property type="entry name" value="TY1 ENHANCER ACTIVATOR"/>
    <property type="match status" value="1"/>
</dbReference>
<dbReference type="PANTHER" id="PTHR31313">
    <property type="entry name" value="TY1 ENHANCER ACTIVATOR"/>
    <property type="match status" value="1"/>
</dbReference>
<dbReference type="GO" id="GO:0046872">
    <property type="term" value="F:metal ion binding"/>
    <property type="evidence" value="ECO:0007669"/>
    <property type="project" value="UniProtKB-KW"/>
</dbReference>
<keyword evidence="6" id="KW-0539">Nucleus</keyword>
<accession>A0AAV9ZA62</accession>
<protein>
    <recommendedName>
        <fullName evidence="10">Transcription factor domain-containing protein</fullName>
    </recommendedName>
</protein>
<dbReference type="Proteomes" id="UP001362999">
    <property type="component" value="Unassembled WGS sequence"/>
</dbReference>
<evidence type="ECO:0000256" key="2">
    <source>
        <dbReference type="ARBA" id="ARBA00022833"/>
    </source>
</evidence>
<keyword evidence="9" id="KW-1185">Reference proteome</keyword>
<dbReference type="CDD" id="cd12148">
    <property type="entry name" value="fungal_TF_MHR"/>
    <property type="match status" value="1"/>
</dbReference>
<organism evidence="8 9">
    <name type="scientific">Favolaschia claudopus</name>
    <dbReference type="NCBI Taxonomy" id="2862362"/>
    <lineage>
        <taxon>Eukaryota</taxon>
        <taxon>Fungi</taxon>
        <taxon>Dikarya</taxon>
        <taxon>Basidiomycota</taxon>
        <taxon>Agaricomycotina</taxon>
        <taxon>Agaricomycetes</taxon>
        <taxon>Agaricomycetidae</taxon>
        <taxon>Agaricales</taxon>
        <taxon>Marasmiineae</taxon>
        <taxon>Mycenaceae</taxon>
        <taxon>Favolaschia</taxon>
    </lineage>
</organism>
<gene>
    <name evidence="8" type="ORF">R3P38DRAFT_3238593</name>
</gene>
<sequence>MLQLNHILSVGLTILYPAPKARHHLSINGVREESLLIDLNSPLNDWLPRVPEHLRWDPARGNQLFFNQWVALHTAYYYAQMLIHRPFIPMLRKSPSTALPSLAICTNAARSCTNIVDIQCQRNQTPLAIINLGVVFTSAIILLLNVWSMRRQGEPQDITPELKHVQKCMHIVKLCEERWQLAGLLWDILAELMSVGHLPPPRQTNLGSSSPDVPTENIGMNIDPTQETQDLEMMLKIVDMLWANAPVGLEQAFRIPLLHFFVKRRQTKESSWGISEY</sequence>
<dbReference type="EMBL" id="JAWWNJ010000178">
    <property type="protein sequence ID" value="KAK6974830.1"/>
    <property type="molecule type" value="Genomic_DNA"/>
</dbReference>
<reference evidence="8 9" key="1">
    <citation type="journal article" date="2024" name="J Genomics">
        <title>Draft genome sequencing and assembly of Favolaschia claudopus CIRM-BRFM 2984 isolated from oak limbs.</title>
        <authorList>
            <person name="Navarro D."/>
            <person name="Drula E."/>
            <person name="Chaduli D."/>
            <person name="Cazenave R."/>
            <person name="Ahrendt S."/>
            <person name="Wang J."/>
            <person name="Lipzen A."/>
            <person name="Daum C."/>
            <person name="Barry K."/>
            <person name="Grigoriev I.V."/>
            <person name="Favel A."/>
            <person name="Rosso M.N."/>
            <person name="Martin F."/>
        </authorList>
    </citation>
    <scope>NUCLEOTIDE SEQUENCE [LARGE SCALE GENOMIC DNA]</scope>
    <source>
        <strain evidence="8 9">CIRM-BRFM 2984</strain>
    </source>
</reference>
<evidence type="ECO:0000256" key="3">
    <source>
        <dbReference type="ARBA" id="ARBA00023015"/>
    </source>
</evidence>
<keyword evidence="2" id="KW-0862">Zinc</keyword>
<keyword evidence="5" id="KW-0804">Transcription</keyword>
<evidence type="ECO:0008006" key="10">
    <source>
        <dbReference type="Google" id="ProtNLM"/>
    </source>
</evidence>
<name>A0AAV9ZA62_9AGAR</name>
<keyword evidence="7" id="KW-1133">Transmembrane helix</keyword>
<evidence type="ECO:0000256" key="5">
    <source>
        <dbReference type="ARBA" id="ARBA00023163"/>
    </source>
</evidence>
<dbReference type="AlphaFoldDB" id="A0AAV9ZA62"/>
<keyword evidence="3" id="KW-0805">Transcription regulation</keyword>
<evidence type="ECO:0000256" key="4">
    <source>
        <dbReference type="ARBA" id="ARBA00023125"/>
    </source>
</evidence>
<comment type="caution">
    <text evidence="8">The sequence shown here is derived from an EMBL/GenBank/DDBJ whole genome shotgun (WGS) entry which is preliminary data.</text>
</comment>
<keyword evidence="7" id="KW-0812">Transmembrane</keyword>
<keyword evidence="1" id="KW-0479">Metal-binding</keyword>
<evidence type="ECO:0000313" key="8">
    <source>
        <dbReference type="EMBL" id="KAK6974830.1"/>
    </source>
</evidence>
<dbReference type="GO" id="GO:0003677">
    <property type="term" value="F:DNA binding"/>
    <property type="evidence" value="ECO:0007669"/>
    <property type="project" value="UniProtKB-KW"/>
</dbReference>
<evidence type="ECO:0000256" key="6">
    <source>
        <dbReference type="ARBA" id="ARBA00023242"/>
    </source>
</evidence>
<feature type="transmembrane region" description="Helical" evidence="7">
    <location>
        <begin position="127"/>
        <end position="147"/>
    </location>
</feature>
<evidence type="ECO:0000256" key="7">
    <source>
        <dbReference type="SAM" id="Phobius"/>
    </source>
</evidence>
<dbReference type="InterPro" id="IPR051615">
    <property type="entry name" value="Transcr_Regulatory_Elem"/>
</dbReference>
<keyword evidence="4" id="KW-0238">DNA-binding</keyword>